<accession>A0A6J5RMC3</accession>
<gene>
    <name evidence="1" type="ORF">UFOVP1298_17</name>
</gene>
<sequence>MIDITVERGHVSATVAARLMGISRQRMHQILSSGRIVGAFLMDVGDGRERWVVPRTELSQRTRIKNVNRF</sequence>
<evidence type="ECO:0000313" key="1">
    <source>
        <dbReference type="EMBL" id="CAB4195407.1"/>
    </source>
</evidence>
<dbReference type="EMBL" id="LR797250">
    <property type="protein sequence ID" value="CAB4195407.1"/>
    <property type="molecule type" value="Genomic_DNA"/>
</dbReference>
<name>A0A6J5RMC3_9CAUD</name>
<organism evidence="1">
    <name type="scientific">uncultured Caudovirales phage</name>
    <dbReference type="NCBI Taxonomy" id="2100421"/>
    <lineage>
        <taxon>Viruses</taxon>
        <taxon>Duplodnaviria</taxon>
        <taxon>Heunggongvirae</taxon>
        <taxon>Uroviricota</taxon>
        <taxon>Caudoviricetes</taxon>
        <taxon>Peduoviridae</taxon>
        <taxon>Maltschvirus</taxon>
        <taxon>Maltschvirus maltsch</taxon>
    </lineage>
</organism>
<evidence type="ECO:0008006" key="2">
    <source>
        <dbReference type="Google" id="ProtNLM"/>
    </source>
</evidence>
<reference evidence="1" key="1">
    <citation type="submission" date="2020-05" db="EMBL/GenBank/DDBJ databases">
        <authorList>
            <person name="Chiriac C."/>
            <person name="Salcher M."/>
            <person name="Ghai R."/>
            <person name="Kavagutti S V."/>
        </authorList>
    </citation>
    <scope>NUCLEOTIDE SEQUENCE</scope>
</reference>
<proteinExistence type="predicted"/>
<protein>
    <recommendedName>
        <fullName evidence="2">Helix-turn-helix domain containing protein</fullName>
    </recommendedName>
</protein>